<dbReference type="Proteomes" id="UP000646579">
    <property type="component" value="Unassembled WGS sequence"/>
</dbReference>
<gene>
    <name evidence="2" type="ORF">GCM10007989_02760</name>
</gene>
<organism evidence="2 3">
    <name type="scientific">Devosia pacifica</name>
    <dbReference type="NCBI Taxonomy" id="1335967"/>
    <lineage>
        <taxon>Bacteria</taxon>
        <taxon>Pseudomonadati</taxon>
        <taxon>Pseudomonadota</taxon>
        <taxon>Alphaproteobacteria</taxon>
        <taxon>Hyphomicrobiales</taxon>
        <taxon>Devosiaceae</taxon>
        <taxon>Devosia</taxon>
    </lineage>
</organism>
<dbReference type="RefSeq" id="WP_189422679.1">
    <property type="nucleotide sequence ID" value="NZ_BMZE01000001.1"/>
</dbReference>
<feature type="compositionally biased region" description="Low complexity" evidence="1">
    <location>
        <begin position="194"/>
        <end position="210"/>
    </location>
</feature>
<evidence type="ECO:0000256" key="1">
    <source>
        <dbReference type="SAM" id="MobiDB-lite"/>
    </source>
</evidence>
<protein>
    <submittedName>
        <fullName evidence="2">Uncharacterized protein</fullName>
    </submittedName>
</protein>
<dbReference type="EMBL" id="BMZE01000001">
    <property type="protein sequence ID" value="GHA11863.1"/>
    <property type="molecule type" value="Genomic_DNA"/>
</dbReference>
<dbReference type="AlphaFoldDB" id="A0A918VP36"/>
<name>A0A918VP36_9HYPH</name>
<reference evidence="2" key="2">
    <citation type="submission" date="2020-09" db="EMBL/GenBank/DDBJ databases">
        <authorList>
            <person name="Sun Q."/>
            <person name="Kim S."/>
        </authorList>
    </citation>
    <scope>NUCLEOTIDE SEQUENCE</scope>
    <source>
        <strain evidence="2">KCTC 32437</strain>
    </source>
</reference>
<sequence>MVKKIGNLRKWRQLQPGEGLTLQGKPYRRIKLELNATSATAVYALYTAKDGEEVGTFLANVEGAETIEFAAYGDVDLTFLGEGEVYYATDDGDKRSFNNPHAVNFTKIATRRSRNPELEMMMFKMEQNMQARMDRQLAEAMRMNAARAEAEGADPETGEIDDGEVDNDVDQGASGEATSGTGGDSPQADEREAGSTGTGTTVSGGSTATK</sequence>
<evidence type="ECO:0000313" key="2">
    <source>
        <dbReference type="EMBL" id="GHA11863.1"/>
    </source>
</evidence>
<comment type="caution">
    <text evidence="2">The sequence shown here is derived from an EMBL/GenBank/DDBJ whole genome shotgun (WGS) entry which is preliminary data.</text>
</comment>
<reference evidence="2" key="1">
    <citation type="journal article" date="2014" name="Int. J. Syst. Evol. Microbiol.">
        <title>Complete genome sequence of Corynebacterium casei LMG S-19264T (=DSM 44701T), isolated from a smear-ripened cheese.</title>
        <authorList>
            <consortium name="US DOE Joint Genome Institute (JGI-PGF)"/>
            <person name="Walter F."/>
            <person name="Albersmeier A."/>
            <person name="Kalinowski J."/>
            <person name="Ruckert C."/>
        </authorList>
    </citation>
    <scope>NUCLEOTIDE SEQUENCE</scope>
    <source>
        <strain evidence="2">KCTC 32437</strain>
    </source>
</reference>
<proteinExistence type="predicted"/>
<evidence type="ECO:0000313" key="3">
    <source>
        <dbReference type="Proteomes" id="UP000646579"/>
    </source>
</evidence>
<keyword evidence="3" id="KW-1185">Reference proteome</keyword>
<accession>A0A918VP36</accession>
<feature type="region of interest" description="Disordered" evidence="1">
    <location>
        <begin position="142"/>
        <end position="210"/>
    </location>
</feature>
<feature type="compositionally biased region" description="Acidic residues" evidence="1">
    <location>
        <begin position="151"/>
        <end position="169"/>
    </location>
</feature>